<feature type="region of interest" description="Disordered" evidence="2">
    <location>
        <begin position="407"/>
        <end position="445"/>
    </location>
</feature>
<dbReference type="EMBL" id="QUSY01002887">
    <property type="protein sequence ID" value="RHY19546.1"/>
    <property type="molecule type" value="Genomic_DNA"/>
</dbReference>
<feature type="compositionally biased region" description="Low complexity" evidence="2">
    <location>
        <begin position="416"/>
        <end position="431"/>
    </location>
</feature>
<dbReference type="Proteomes" id="UP000285060">
    <property type="component" value="Unassembled WGS sequence"/>
</dbReference>
<comment type="caution">
    <text evidence="3">The sequence shown here is derived from an EMBL/GenBank/DDBJ whole genome shotgun (WGS) entry which is preliminary data.</text>
</comment>
<evidence type="ECO:0000256" key="2">
    <source>
        <dbReference type="SAM" id="MobiDB-lite"/>
    </source>
</evidence>
<keyword evidence="4" id="KW-1185">Reference proteome</keyword>
<evidence type="ECO:0008006" key="5">
    <source>
        <dbReference type="Google" id="ProtNLM"/>
    </source>
</evidence>
<proteinExistence type="predicted"/>
<sequence>MLEISDRIEALQNWTMMHEPEITNLARETTNQLSTLRASTVDHDNRLGELARRLSDTENLISVGLSDSIRPISERTSLLNDDLHTTRSEFAAQLSNLHKEVFQLRQQYPEAASLTSQLCQDIQLLRDRETPRDLVEAAVNSQKIAISDLALPLQQQLESGLPAQEAHISTTLSSLCDRVESLGRGLNQSASNQKLHVDESRRHIAALQESNTQLQELVTALSNEKGLLQNRIQLLETRIDQQQLDFAARLDKLESKTLPADTTPTRCQFDDEERKLLMGLKLSADKTHPNLNKWWISYSKTKNGDVWTEILADFMDQFCCRTAREMVDHLFEESDRYEGESVRAYAIRLQTILDEIDIPALQGVTIFQRGVRHPRVEACLENTDKELLSISDCMKLLQSRQIRLDNPPNLPRMVRSESASTTASTLSSLRTPPRSPDIQRRGSKVGFEDQSTLEKLLGALMTQQQQQQQQAFVTHIEKADRVQQTLLEAFMKSNAAPRYAAPIQPTQPSHYAASYSMASHPFKRSQFPHLS</sequence>
<evidence type="ECO:0000256" key="1">
    <source>
        <dbReference type="SAM" id="Coils"/>
    </source>
</evidence>
<organism evidence="3 4">
    <name type="scientific">Aphanomyces invadans</name>
    <dbReference type="NCBI Taxonomy" id="157072"/>
    <lineage>
        <taxon>Eukaryota</taxon>
        <taxon>Sar</taxon>
        <taxon>Stramenopiles</taxon>
        <taxon>Oomycota</taxon>
        <taxon>Saprolegniomycetes</taxon>
        <taxon>Saprolegniales</taxon>
        <taxon>Verrucalvaceae</taxon>
        <taxon>Aphanomyces</taxon>
    </lineage>
</organism>
<evidence type="ECO:0000313" key="4">
    <source>
        <dbReference type="Proteomes" id="UP000285060"/>
    </source>
</evidence>
<evidence type="ECO:0000313" key="3">
    <source>
        <dbReference type="EMBL" id="RHY19546.1"/>
    </source>
</evidence>
<feature type="coiled-coil region" evidence="1">
    <location>
        <begin position="197"/>
        <end position="245"/>
    </location>
</feature>
<gene>
    <name evidence="3" type="ORF">DYB32_010213</name>
</gene>
<accession>A0A3R6Y0E7</accession>
<reference evidence="3 4" key="1">
    <citation type="submission" date="2018-08" db="EMBL/GenBank/DDBJ databases">
        <title>Aphanomyces genome sequencing and annotation.</title>
        <authorList>
            <person name="Minardi D."/>
            <person name="Oidtmann B."/>
            <person name="Van Der Giezen M."/>
            <person name="Studholme D.J."/>
        </authorList>
    </citation>
    <scope>NUCLEOTIDE SEQUENCE [LARGE SCALE GENOMIC DNA]</scope>
    <source>
        <strain evidence="3 4">NJM0002</strain>
    </source>
</reference>
<dbReference type="AlphaFoldDB" id="A0A3R6Y0E7"/>
<protein>
    <recommendedName>
        <fullName evidence="5">Retrotransposon gag domain-containing protein</fullName>
    </recommendedName>
</protein>
<name>A0A3R6Y0E7_9STRA</name>
<dbReference type="VEuPathDB" id="FungiDB:H310_14641"/>
<keyword evidence="1" id="KW-0175">Coiled coil</keyword>